<dbReference type="STRING" id="649764.HMPREF0762_01494"/>
<dbReference type="EMBL" id="ACUX02000016">
    <property type="protein sequence ID" value="EEZ60689.1"/>
    <property type="molecule type" value="Genomic_DNA"/>
</dbReference>
<proteinExistence type="predicted"/>
<dbReference type="AlphaFoldDB" id="D0WI22"/>
<comment type="caution">
    <text evidence="1">The sequence shown here is derived from an EMBL/GenBank/DDBJ whole genome shotgun (WGS) entry which is preliminary data.</text>
</comment>
<dbReference type="HOGENOM" id="CLU_2847507_0_0_11"/>
<organism evidence="1 2">
    <name type="scientific">Slackia exigua (strain ATCC 700122 / DSM 15923 / CIP 105133 / JCM 11022 / KCTC 5966 / S-7)</name>
    <dbReference type="NCBI Taxonomy" id="649764"/>
    <lineage>
        <taxon>Bacteria</taxon>
        <taxon>Bacillati</taxon>
        <taxon>Actinomycetota</taxon>
        <taxon>Coriobacteriia</taxon>
        <taxon>Eggerthellales</taxon>
        <taxon>Eggerthellaceae</taxon>
        <taxon>Slackia</taxon>
    </lineage>
</organism>
<dbReference type="Proteomes" id="UP000006001">
    <property type="component" value="Unassembled WGS sequence"/>
</dbReference>
<evidence type="ECO:0000313" key="2">
    <source>
        <dbReference type="Proteomes" id="UP000006001"/>
    </source>
</evidence>
<accession>D0WI22</accession>
<reference evidence="1" key="1">
    <citation type="submission" date="2009-10" db="EMBL/GenBank/DDBJ databases">
        <authorList>
            <person name="Weinstock G."/>
            <person name="Sodergren E."/>
            <person name="Clifton S."/>
            <person name="Fulton L."/>
            <person name="Fulton B."/>
            <person name="Courtney L."/>
            <person name="Fronick C."/>
            <person name="Harrison M."/>
            <person name="Strong C."/>
            <person name="Farmer C."/>
            <person name="Delahaunty K."/>
            <person name="Markovic C."/>
            <person name="Hall O."/>
            <person name="Minx P."/>
            <person name="Tomlinson C."/>
            <person name="Mitreva M."/>
            <person name="Nelson J."/>
            <person name="Hou S."/>
            <person name="Wollam A."/>
            <person name="Pepin K.H."/>
            <person name="Johnson M."/>
            <person name="Bhonagiri V."/>
            <person name="Nash W.E."/>
            <person name="Warren W."/>
            <person name="Chinwalla A."/>
            <person name="Mardis E.R."/>
            <person name="Wilson R.K."/>
        </authorList>
    </citation>
    <scope>NUCLEOTIDE SEQUENCE [LARGE SCALE GENOMIC DNA]</scope>
    <source>
        <strain evidence="1">ATCC 700122</strain>
    </source>
</reference>
<evidence type="ECO:0000313" key="1">
    <source>
        <dbReference type="EMBL" id="EEZ60689.1"/>
    </source>
</evidence>
<gene>
    <name evidence="1" type="ORF">HMPREF0762_01494</name>
</gene>
<sequence>MSASSFGPRAGWPCCRIPGVGSFVANRINILPLGGCRFPANPTCAAIASASPARQSVPKCRQGTG</sequence>
<keyword evidence="2" id="KW-1185">Reference proteome</keyword>
<protein>
    <submittedName>
        <fullName evidence="1">Uncharacterized protein</fullName>
    </submittedName>
</protein>
<name>D0WI22_SLAES</name>